<dbReference type="GO" id="GO:0032259">
    <property type="term" value="P:methylation"/>
    <property type="evidence" value="ECO:0007669"/>
    <property type="project" value="UniProtKB-KW"/>
</dbReference>
<dbReference type="InterPro" id="IPR041497">
    <property type="entry name" value="Thump-like"/>
</dbReference>
<keyword evidence="2" id="KW-0489">Methyltransferase</keyword>
<dbReference type="OrthoDB" id="9810570at2"/>
<dbReference type="SUPFAM" id="SSF53335">
    <property type="entry name" value="S-adenosyl-L-methionine-dependent methyltransferases"/>
    <property type="match status" value="1"/>
</dbReference>
<protein>
    <submittedName>
        <fullName evidence="2">SAM-dependent methyltransferase</fullName>
    </submittedName>
</protein>
<sequence>MSLTASELSFVLAHPSSLSDAASLPLTKKSMVADVAHLKETYGDNARALVEVALARRSAVAKFSAARAEQWIMDSDSVQQATPQVVAEFRAAHLLSLGVRDVVDVTCSVGTELAALAAAAAGSGQAAPAALAAPSAPSGQAGVGAGFQRIIGGDLDPQRVRMARQNVPDVPAIVMDALRPALSASVLAPGTVVLADPARRTSSGRVTKLSDLRPRLEDLAAVYNEQGIDTAIKCAPGIDYTEFDGQVDVVSVDGNVKEACLYTPGLSQCGRRAVMLGVASGQQEIIDDHMPEQDKVAEVGKYIVDPDGAVVRAGLVRHYAAKHGLWQLDERIAYLTGPAVPPGRRGFEVLEQVPFKHLRKALVARGIGAVEILVRGVDINPDEVRKKWKLKGSEEASVVVTRIGDKAWAFICRAVRG</sequence>
<dbReference type="STRING" id="1451189.CFAL_07325"/>
<dbReference type="GO" id="GO:0008168">
    <property type="term" value="F:methyltransferase activity"/>
    <property type="evidence" value="ECO:0007669"/>
    <property type="project" value="UniProtKB-KW"/>
</dbReference>
<reference evidence="2 3" key="1">
    <citation type="submission" date="2018-09" db="EMBL/GenBank/DDBJ databases">
        <title>Optimization and identification of Corynebacterium falsenii FN1-14 from fish paste.</title>
        <authorList>
            <person name="Daroonpunt R."/>
            <person name="Tanasupawat S."/>
        </authorList>
    </citation>
    <scope>NUCLEOTIDE SEQUENCE [LARGE SCALE GENOMIC DNA]</scope>
    <source>
        <strain evidence="2 3">FN1-14</strain>
    </source>
</reference>
<accession>A0A418Q665</accession>
<feature type="domain" description="THUMP-like" evidence="1">
    <location>
        <begin position="345"/>
        <end position="413"/>
    </location>
</feature>
<dbReference type="AlphaFoldDB" id="A0A418Q665"/>
<organism evidence="2 3">
    <name type="scientific">Corynebacterium falsenii</name>
    <dbReference type="NCBI Taxonomy" id="108486"/>
    <lineage>
        <taxon>Bacteria</taxon>
        <taxon>Bacillati</taxon>
        <taxon>Actinomycetota</taxon>
        <taxon>Actinomycetes</taxon>
        <taxon>Mycobacteriales</taxon>
        <taxon>Corynebacteriaceae</taxon>
        <taxon>Corynebacterium</taxon>
    </lineage>
</organism>
<evidence type="ECO:0000313" key="2">
    <source>
        <dbReference type="EMBL" id="RIX34371.1"/>
    </source>
</evidence>
<comment type="caution">
    <text evidence="2">The sequence shown here is derived from an EMBL/GenBank/DDBJ whole genome shotgun (WGS) entry which is preliminary data.</text>
</comment>
<dbReference type="EMBL" id="QXJK01000007">
    <property type="protein sequence ID" value="RIX34371.1"/>
    <property type="molecule type" value="Genomic_DNA"/>
</dbReference>
<dbReference type="Pfam" id="PF18096">
    <property type="entry name" value="Thump_like"/>
    <property type="match status" value="1"/>
</dbReference>
<evidence type="ECO:0000259" key="1">
    <source>
        <dbReference type="Pfam" id="PF18096"/>
    </source>
</evidence>
<keyword evidence="3" id="KW-1185">Reference proteome</keyword>
<keyword evidence="2" id="KW-0808">Transferase</keyword>
<dbReference type="Gene3D" id="3.40.50.150">
    <property type="entry name" value="Vaccinia Virus protein VP39"/>
    <property type="match status" value="1"/>
</dbReference>
<dbReference type="Proteomes" id="UP000285278">
    <property type="component" value="Unassembled WGS sequence"/>
</dbReference>
<dbReference type="InterPro" id="IPR029063">
    <property type="entry name" value="SAM-dependent_MTases_sf"/>
</dbReference>
<evidence type="ECO:0000313" key="3">
    <source>
        <dbReference type="Proteomes" id="UP000285278"/>
    </source>
</evidence>
<dbReference type="RefSeq" id="WP_119664906.1">
    <property type="nucleotide sequence ID" value="NZ_QXJK01000007.1"/>
</dbReference>
<gene>
    <name evidence="2" type="ORF">D3M95_07355</name>
</gene>
<name>A0A418Q665_9CORY</name>
<proteinExistence type="predicted"/>